<dbReference type="InterPro" id="IPR029057">
    <property type="entry name" value="PRTase-like"/>
</dbReference>
<dbReference type="Gene3D" id="3.40.50.2020">
    <property type="match status" value="1"/>
</dbReference>
<dbReference type="InterPro" id="IPR000836">
    <property type="entry name" value="PRTase_dom"/>
</dbReference>
<dbReference type="RefSeq" id="WP_005466079.1">
    <property type="nucleotide sequence ID" value="NZ_CM001484.1"/>
</dbReference>
<evidence type="ECO:0000256" key="1">
    <source>
        <dbReference type="ARBA" id="ARBA00008007"/>
    </source>
</evidence>
<accession>I1D5V0</accession>
<reference evidence="2 3" key="1">
    <citation type="submission" date="2011-09" db="EMBL/GenBank/DDBJ databases">
        <authorList>
            <consortium name="US DOE Joint Genome Institute (JGI-PGF)"/>
            <person name="Lucas S."/>
            <person name="Han J."/>
            <person name="Lapidus A."/>
            <person name="Cheng J.-F."/>
            <person name="Goodwin L."/>
            <person name="Pitluck S."/>
            <person name="Peters L."/>
            <person name="Land M.L."/>
            <person name="Hauser L."/>
            <person name="Brambilla E."/>
            <person name="Klenk H.-P."/>
            <person name="Woyke T.J."/>
        </authorList>
    </citation>
    <scope>NUCLEOTIDE SEQUENCE [LARGE SCALE GENOMIC DNA]</scope>
    <source>
        <strain evidence="2 3">K62</strain>
    </source>
</reference>
<dbReference type="Proteomes" id="UP000005087">
    <property type="component" value="Chromosome"/>
</dbReference>
<name>I1D5V0_9PSEU</name>
<proteinExistence type="inferred from homology"/>
<dbReference type="PANTHER" id="PTHR47505:SF1">
    <property type="entry name" value="DNA UTILIZATION PROTEIN YHGH"/>
    <property type="match status" value="1"/>
</dbReference>
<protein>
    <submittedName>
        <fullName evidence="2">Putative amidophosphoribosyltransferase</fullName>
    </submittedName>
</protein>
<dbReference type="CDD" id="cd06223">
    <property type="entry name" value="PRTases_typeI"/>
    <property type="match status" value="1"/>
</dbReference>
<dbReference type="eggNOG" id="COG1040">
    <property type="taxonomic scope" value="Bacteria"/>
</dbReference>
<dbReference type="InterPro" id="IPR051910">
    <property type="entry name" value="ComF/GntX_DNA_util-trans"/>
</dbReference>
<evidence type="ECO:0000313" key="2">
    <source>
        <dbReference type="EMBL" id="EIF00325.1"/>
    </source>
</evidence>
<keyword evidence="3" id="KW-1185">Reference proteome</keyword>
<dbReference type="GO" id="GO:0016757">
    <property type="term" value="F:glycosyltransferase activity"/>
    <property type="evidence" value="ECO:0007669"/>
    <property type="project" value="UniProtKB-KW"/>
</dbReference>
<dbReference type="STRING" id="928724.SacglDRAFT_03464"/>
<dbReference type="PANTHER" id="PTHR47505">
    <property type="entry name" value="DNA UTILIZATION PROTEIN YHGH"/>
    <property type="match status" value="1"/>
</dbReference>
<dbReference type="AlphaFoldDB" id="I1D5V0"/>
<keyword evidence="2" id="KW-0808">Transferase</keyword>
<evidence type="ECO:0000313" key="3">
    <source>
        <dbReference type="Proteomes" id="UP000005087"/>
    </source>
</evidence>
<organism evidence="2 3">
    <name type="scientific">Saccharomonospora glauca K62</name>
    <dbReference type="NCBI Taxonomy" id="928724"/>
    <lineage>
        <taxon>Bacteria</taxon>
        <taxon>Bacillati</taxon>
        <taxon>Actinomycetota</taxon>
        <taxon>Actinomycetes</taxon>
        <taxon>Pseudonocardiales</taxon>
        <taxon>Pseudonocardiaceae</taxon>
        <taxon>Saccharomonospora</taxon>
    </lineage>
</organism>
<sequence length="255" mass="25166">MTSRTPSSLLRSAGTLARAAGAAVAAVAELLLPSVCAGCGRLGAAACESCLAELAAGPLAVAPGVAALARHEGVARELVLAQKERGRRDLAAPLGQALARALPRLSRASPDADGTWWFVPVPSRPSAARARGGSHVLALARSCAAHVAGRGGAAAVAPALRLSARARDAVGLDPAARRANLAGRISLDPDGAPAPGTPVVLLDDVVTTGATIDACGRVLAAHGVVVTAALTLTVASRTAAPFPAPGNPAPCHPHG</sequence>
<keyword evidence="2" id="KW-0328">Glycosyltransferase</keyword>
<reference evidence="3" key="2">
    <citation type="submission" date="2012-01" db="EMBL/GenBank/DDBJ databases">
        <title>Noncontiguous Finished sequence of chromosome of Saccharomonospora glauca K62.</title>
        <authorList>
            <consortium name="US DOE Joint Genome Institute"/>
            <person name="Lucas S."/>
            <person name="Han J."/>
            <person name="Lapidus A."/>
            <person name="Cheng J.-F."/>
            <person name="Goodwin L."/>
            <person name="Pitluck S."/>
            <person name="Peters L."/>
            <person name="Mikhailova N."/>
            <person name="Held B."/>
            <person name="Detter J.C."/>
            <person name="Han C."/>
            <person name="Tapia R."/>
            <person name="Land M."/>
            <person name="Hauser L."/>
            <person name="Kyrpides N."/>
            <person name="Ivanova N."/>
            <person name="Pagani I."/>
            <person name="Brambilla E.-M."/>
            <person name="Klenk H.-P."/>
            <person name="Woyke T."/>
        </authorList>
    </citation>
    <scope>NUCLEOTIDE SEQUENCE [LARGE SCALE GENOMIC DNA]</scope>
    <source>
        <strain evidence="3">K62</strain>
    </source>
</reference>
<dbReference type="HOGENOM" id="CLU_054549_3_2_11"/>
<gene>
    <name evidence="2" type="ORF">SacglDRAFT_03464</name>
</gene>
<dbReference type="SUPFAM" id="SSF53271">
    <property type="entry name" value="PRTase-like"/>
    <property type="match status" value="1"/>
</dbReference>
<dbReference type="EMBL" id="CM001484">
    <property type="protein sequence ID" value="EIF00325.1"/>
    <property type="molecule type" value="Genomic_DNA"/>
</dbReference>
<comment type="similarity">
    <text evidence="1">Belongs to the ComF/GntX family.</text>
</comment>